<gene>
    <name evidence="1" type="ORF">CN495_07685</name>
</gene>
<dbReference type="AlphaFoldDB" id="A0ABD6SN17"/>
<dbReference type="Proteomes" id="UP000219897">
    <property type="component" value="Unassembled WGS sequence"/>
</dbReference>
<reference evidence="1 2" key="1">
    <citation type="submission" date="2017-09" db="EMBL/GenBank/DDBJ databases">
        <title>Large-scale bioinformatics analysis of Bacillus genomes uncovers conserved roles of natural products in bacterial physiology.</title>
        <authorList>
            <consortium name="Agbiome Team Llc"/>
            <person name="Bleich R.M."/>
            <person name="Kirk G.J."/>
            <person name="Santa Maria K.C."/>
            <person name="Allen S.E."/>
            <person name="Farag S."/>
            <person name="Shank E.A."/>
            <person name="Bowers A."/>
        </authorList>
    </citation>
    <scope>NUCLEOTIDE SEQUENCE [LARGE SCALE GENOMIC DNA]</scope>
    <source>
        <strain evidence="1 2">AFS005140</strain>
    </source>
</reference>
<sequence length="102" mass="11810">MKVANQESRESIVKRLGYIIEEKKNEIAGILLRTEADYEQEMQLYTASGKGNWALENAIQYDIKKIKEEIKEILAFKSNVNSATNTYISIPKYIQLYLMSQD</sequence>
<proteinExistence type="predicted"/>
<comment type="caution">
    <text evidence="1">The sequence shown here is derived from an EMBL/GenBank/DDBJ whole genome shotgun (WGS) entry which is preliminary data.</text>
</comment>
<name>A0ABD6SN17_BACTU</name>
<evidence type="ECO:0000313" key="2">
    <source>
        <dbReference type="Proteomes" id="UP000219897"/>
    </source>
</evidence>
<dbReference type="RefSeq" id="WP_046940420.1">
    <property type="nucleotide sequence ID" value="NZ_NTYF01000023.1"/>
</dbReference>
<protein>
    <submittedName>
        <fullName evidence="1">Uncharacterized protein</fullName>
    </submittedName>
</protein>
<evidence type="ECO:0000313" key="1">
    <source>
        <dbReference type="EMBL" id="PER55627.1"/>
    </source>
</evidence>
<dbReference type="EMBL" id="NTYF01000023">
    <property type="protein sequence ID" value="PER55627.1"/>
    <property type="molecule type" value="Genomic_DNA"/>
</dbReference>
<organism evidence="1 2">
    <name type="scientific">Bacillus thuringiensis</name>
    <dbReference type="NCBI Taxonomy" id="1428"/>
    <lineage>
        <taxon>Bacteria</taxon>
        <taxon>Bacillati</taxon>
        <taxon>Bacillota</taxon>
        <taxon>Bacilli</taxon>
        <taxon>Bacillales</taxon>
        <taxon>Bacillaceae</taxon>
        <taxon>Bacillus</taxon>
        <taxon>Bacillus cereus group</taxon>
    </lineage>
</organism>
<accession>A0ABD6SN17</accession>